<dbReference type="Proteomes" id="UP001379949">
    <property type="component" value="Unassembled WGS sequence"/>
</dbReference>
<organism evidence="1 2">
    <name type="scientific">Marinomonas arenicola</name>
    <dbReference type="NCBI Taxonomy" id="569601"/>
    <lineage>
        <taxon>Bacteria</taxon>
        <taxon>Pseudomonadati</taxon>
        <taxon>Pseudomonadota</taxon>
        <taxon>Gammaproteobacteria</taxon>
        <taxon>Oceanospirillales</taxon>
        <taxon>Oceanospirillaceae</taxon>
        <taxon>Marinomonas</taxon>
    </lineage>
</organism>
<dbReference type="Pfam" id="PF03695">
    <property type="entry name" value="UPF0149"/>
    <property type="match status" value="1"/>
</dbReference>
<name>A0ABU9G0A1_9GAMM</name>
<evidence type="ECO:0000313" key="2">
    <source>
        <dbReference type="Proteomes" id="UP001379949"/>
    </source>
</evidence>
<comment type="caution">
    <text evidence="1">The sequence shown here is derived from an EMBL/GenBank/DDBJ whole genome shotgun (WGS) entry which is preliminary data.</text>
</comment>
<dbReference type="EMBL" id="JBAKAR010000001">
    <property type="protein sequence ID" value="MEL0611903.1"/>
    <property type="molecule type" value="Genomic_DNA"/>
</dbReference>
<dbReference type="Gene3D" id="1.20.120.740">
    <property type="entry name" value="YgfB uncharacterised protein family UPF0149, PF03695"/>
    <property type="match status" value="1"/>
</dbReference>
<reference evidence="1 2" key="1">
    <citation type="submission" date="2024-02" db="EMBL/GenBank/DDBJ databases">
        <title>Bacteria isolated from the canopy kelp, Nereocystis luetkeana.</title>
        <authorList>
            <person name="Pfister C.A."/>
            <person name="Younker I.T."/>
            <person name="Light S.H."/>
        </authorList>
    </citation>
    <scope>NUCLEOTIDE SEQUENCE [LARGE SCALE GENOMIC DNA]</scope>
    <source>
        <strain evidence="1 2">TI.4.07</strain>
    </source>
</reference>
<dbReference type="InterPro" id="IPR011978">
    <property type="entry name" value="YgfB-like"/>
</dbReference>
<dbReference type="NCBIfam" id="TIGR02292">
    <property type="entry name" value="ygfB_yecA"/>
    <property type="match status" value="1"/>
</dbReference>
<dbReference type="SUPFAM" id="SSF101327">
    <property type="entry name" value="YgfB-like"/>
    <property type="match status" value="1"/>
</dbReference>
<keyword evidence="2" id="KW-1185">Reference proteome</keyword>
<proteinExistence type="predicted"/>
<protein>
    <submittedName>
        <fullName evidence="1">UPF0149 family protein</fullName>
    </submittedName>
</protein>
<dbReference type="RefSeq" id="WP_341566148.1">
    <property type="nucleotide sequence ID" value="NZ_JBAKAR010000001.1"/>
</dbReference>
<dbReference type="InterPro" id="IPR036255">
    <property type="entry name" value="YgfB-like_sf"/>
</dbReference>
<accession>A0ABU9G0A1</accession>
<evidence type="ECO:0000313" key="1">
    <source>
        <dbReference type="EMBL" id="MEL0611903.1"/>
    </source>
</evidence>
<sequence length="207" mass="23550">MSDNEDPNVISEEALYERLDHYLSTLGTDRSILCVSELDGFLTAIGCSEQELAPDFWLSAIWGADEDQPAWASSEEEDEFLSLVLIMYMETMNTIVHGDLYPVYLEQEVDGGESQIVVEEWCVGFMRGSRLIGLGLDETNRDFYDDVLASVRLFGTEAGWVKLEGMVDEEIQFWQDNIEPSILRLAQFNHPEIQTISTEDEKSHTLH</sequence>
<gene>
    <name evidence="1" type="ORF">V6242_01995</name>
</gene>